<feature type="domain" description="CMP/dCMP-type deaminase" evidence="6">
    <location>
        <begin position="9"/>
        <end position="150"/>
    </location>
</feature>
<keyword evidence="5" id="KW-0862">Zinc</keyword>
<accession>A0A9D9DCJ6</accession>
<dbReference type="Proteomes" id="UP000823631">
    <property type="component" value="Unassembled WGS sequence"/>
</dbReference>
<evidence type="ECO:0000256" key="2">
    <source>
        <dbReference type="ARBA" id="ARBA00006576"/>
    </source>
</evidence>
<dbReference type="Pfam" id="PF00383">
    <property type="entry name" value="dCMP_cyt_deam_1"/>
    <property type="match status" value="1"/>
</dbReference>
<dbReference type="GO" id="GO:0008270">
    <property type="term" value="F:zinc ion binding"/>
    <property type="evidence" value="ECO:0007669"/>
    <property type="project" value="InterPro"/>
</dbReference>
<dbReference type="PROSITE" id="PS51747">
    <property type="entry name" value="CYT_DCMP_DEAMINASES_2"/>
    <property type="match status" value="1"/>
</dbReference>
<evidence type="ECO:0000256" key="3">
    <source>
        <dbReference type="ARBA" id="ARBA00022723"/>
    </source>
</evidence>
<comment type="cofactor">
    <cofactor evidence="1">
        <name>Zn(2+)</name>
        <dbReference type="ChEBI" id="CHEBI:29105"/>
    </cofactor>
</comment>
<evidence type="ECO:0000313" key="8">
    <source>
        <dbReference type="Proteomes" id="UP000823631"/>
    </source>
</evidence>
<evidence type="ECO:0000313" key="7">
    <source>
        <dbReference type="EMBL" id="MBO8415893.1"/>
    </source>
</evidence>
<sequence>MTADFDRPTKDESFMEIAQAVSMRSTCIRRRYGAVIVSKDGRIVATGYNGAPRHRANCSDLGSCLREELKIKPGTHYELCRAVHAEANAIINGNPLDVAGGTLYLAGTEVRTGKPTKSMRPCAMCERMILNAQISRVVLRDEEGRLFSVNPLDWEDDIMQRAIKTLEQSGETQAQGAAQHSGCSCGCGAN</sequence>
<gene>
    <name evidence="7" type="ORF">IAB19_05895</name>
</gene>
<dbReference type="GO" id="GO:0004132">
    <property type="term" value="F:dCMP deaminase activity"/>
    <property type="evidence" value="ECO:0007669"/>
    <property type="project" value="TreeGrafter"/>
</dbReference>
<dbReference type="PANTHER" id="PTHR11086:SF18">
    <property type="entry name" value="DEOXYCYTIDYLATE DEAMINASE"/>
    <property type="match status" value="1"/>
</dbReference>
<dbReference type="PANTHER" id="PTHR11086">
    <property type="entry name" value="DEOXYCYTIDYLATE DEAMINASE-RELATED"/>
    <property type="match status" value="1"/>
</dbReference>
<dbReference type="CDD" id="cd01286">
    <property type="entry name" value="deoxycytidylate_deaminase"/>
    <property type="match status" value="1"/>
</dbReference>
<keyword evidence="3" id="KW-0479">Metal-binding</keyword>
<comment type="caution">
    <text evidence="7">The sequence shown here is derived from an EMBL/GenBank/DDBJ whole genome shotgun (WGS) entry which is preliminary data.</text>
</comment>
<evidence type="ECO:0000256" key="5">
    <source>
        <dbReference type="ARBA" id="ARBA00022833"/>
    </source>
</evidence>
<dbReference type="InterPro" id="IPR002125">
    <property type="entry name" value="CMP_dCMP_dom"/>
</dbReference>
<comment type="similarity">
    <text evidence="2">Belongs to the cytidine and deoxycytidylate deaminase family.</text>
</comment>
<evidence type="ECO:0000256" key="1">
    <source>
        <dbReference type="ARBA" id="ARBA00001947"/>
    </source>
</evidence>
<evidence type="ECO:0000259" key="6">
    <source>
        <dbReference type="PROSITE" id="PS51747"/>
    </source>
</evidence>
<dbReference type="AlphaFoldDB" id="A0A9D9DCJ6"/>
<dbReference type="EMBL" id="JADINH010000126">
    <property type="protein sequence ID" value="MBO8415893.1"/>
    <property type="molecule type" value="Genomic_DNA"/>
</dbReference>
<dbReference type="PROSITE" id="PS00903">
    <property type="entry name" value="CYT_DCMP_DEAMINASES_1"/>
    <property type="match status" value="1"/>
</dbReference>
<dbReference type="InterPro" id="IPR035105">
    <property type="entry name" value="Deoxycytidylate_deaminase_dom"/>
</dbReference>
<dbReference type="InterPro" id="IPR015517">
    <property type="entry name" value="dCMP_deaminase-rel"/>
</dbReference>
<evidence type="ECO:0000256" key="4">
    <source>
        <dbReference type="ARBA" id="ARBA00022801"/>
    </source>
</evidence>
<protein>
    <submittedName>
        <fullName evidence="7">Cytidine deaminase</fullName>
    </submittedName>
</protein>
<dbReference type="GO" id="GO:0005737">
    <property type="term" value="C:cytoplasm"/>
    <property type="evidence" value="ECO:0007669"/>
    <property type="project" value="TreeGrafter"/>
</dbReference>
<reference evidence="7" key="2">
    <citation type="journal article" date="2021" name="PeerJ">
        <title>Extensive microbial diversity within the chicken gut microbiome revealed by metagenomics and culture.</title>
        <authorList>
            <person name="Gilroy R."/>
            <person name="Ravi A."/>
            <person name="Getino M."/>
            <person name="Pursley I."/>
            <person name="Horton D.L."/>
            <person name="Alikhan N.F."/>
            <person name="Baker D."/>
            <person name="Gharbi K."/>
            <person name="Hall N."/>
            <person name="Watson M."/>
            <person name="Adriaenssens E.M."/>
            <person name="Foster-Nyarko E."/>
            <person name="Jarju S."/>
            <person name="Secka A."/>
            <person name="Antonio M."/>
            <person name="Oren A."/>
            <person name="Chaudhuri R.R."/>
            <person name="La Ragione R."/>
            <person name="Hildebrand F."/>
            <person name="Pallen M.J."/>
        </authorList>
    </citation>
    <scope>NUCLEOTIDE SEQUENCE</scope>
    <source>
        <strain evidence="7">17213</strain>
    </source>
</reference>
<organism evidence="7 8">
    <name type="scientific">Candidatus Avisuccinivibrio stercorigallinarum</name>
    <dbReference type="NCBI Taxonomy" id="2840704"/>
    <lineage>
        <taxon>Bacteria</taxon>
        <taxon>Pseudomonadati</taxon>
        <taxon>Pseudomonadota</taxon>
        <taxon>Gammaproteobacteria</taxon>
        <taxon>Aeromonadales</taxon>
        <taxon>Succinivibrionaceae</taxon>
        <taxon>Succinivibrionaceae incertae sedis</taxon>
        <taxon>Candidatus Avisuccinivibrio</taxon>
    </lineage>
</organism>
<keyword evidence="4" id="KW-0378">Hydrolase</keyword>
<dbReference type="SUPFAM" id="SSF53927">
    <property type="entry name" value="Cytidine deaminase-like"/>
    <property type="match status" value="1"/>
</dbReference>
<name>A0A9D9DCJ6_9GAMM</name>
<reference evidence="7" key="1">
    <citation type="submission" date="2020-10" db="EMBL/GenBank/DDBJ databases">
        <authorList>
            <person name="Gilroy R."/>
        </authorList>
    </citation>
    <scope>NUCLEOTIDE SEQUENCE</scope>
    <source>
        <strain evidence="7">17213</strain>
    </source>
</reference>
<dbReference type="Gene3D" id="3.40.140.10">
    <property type="entry name" value="Cytidine Deaminase, domain 2"/>
    <property type="match status" value="1"/>
</dbReference>
<proteinExistence type="inferred from homology"/>
<dbReference type="InterPro" id="IPR016192">
    <property type="entry name" value="APOBEC/CMP_deaminase_Zn-bd"/>
</dbReference>
<dbReference type="InterPro" id="IPR016193">
    <property type="entry name" value="Cytidine_deaminase-like"/>
</dbReference>